<comment type="caution">
    <text evidence="3">The sequence shown here is derived from an EMBL/GenBank/DDBJ whole genome shotgun (WGS) entry which is preliminary data.</text>
</comment>
<dbReference type="AlphaFoldDB" id="W9HA43"/>
<dbReference type="Gene3D" id="3.40.190.10">
    <property type="entry name" value="Periplasmic binding protein-like II"/>
    <property type="match status" value="1"/>
</dbReference>
<gene>
    <name evidence="3" type="ORF">N825_32775</name>
</gene>
<dbReference type="Gene3D" id="3.40.190.150">
    <property type="entry name" value="Bordetella uptake gene, domain 1"/>
    <property type="match status" value="1"/>
</dbReference>
<name>W9HA43_9PROT</name>
<dbReference type="InterPro" id="IPR042100">
    <property type="entry name" value="Bug_dom1"/>
</dbReference>
<sequence>MALAATLLTSFAAPAFAQSYPTKPIEINITYGAGGGVDLNFRAFAPFLEKELGQPVVIVNRGGAGGVTGWTFIARAKSDGYSLGNYNLPALSANFATGALPFDPVTQFDFLGQIAFDPVVVAVSGKSPFKNMTDAVDHMRKNPGGLSYAATGIVSSDALTAKSVEVATGVKFRIVNFDSGKEAITAGLGGHVDAVGLTVSEAIPYVKDGSLRVLAVGGDARDPQMPDVPTFKELGYDIQFQGSARGLAIPVGAPPEVLDRLKAAVRKIATSSGYPEKAAELGLKAVYVAPEEVKKTVGSQVEWLKANLKR</sequence>
<evidence type="ECO:0000256" key="1">
    <source>
        <dbReference type="ARBA" id="ARBA00006987"/>
    </source>
</evidence>
<dbReference type="STRING" id="1385369.N825_32775"/>
<dbReference type="InterPro" id="IPR005064">
    <property type="entry name" value="BUG"/>
</dbReference>
<dbReference type="PANTHER" id="PTHR42928">
    <property type="entry name" value="TRICARBOXYLATE-BINDING PROTEIN"/>
    <property type="match status" value="1"/>
</dbReference>
<dbReference type="SUPFAM" id="SSF53850">
    <property type="entry name" value="Periplasmic binding protein-like II"/>
    <property type="match status" value="1"/>
</dbReference>
<dbReference type="PIRSF" id="PIRSF017082">
    <property type="entry name" value="YflP"/>
    <property type="match status" value="1"/>
</dbReference>
<dbReference type="CDD" id="cd07012">
    <property type="entry name" value="PBP2_Bug_TTT"/>
    <property type="match status" value="1"/>
</dbReference>
<accession>W9HA43</accession>
<proteinExistence type="inferred from homology"/>
<evidence type="ECO:0000256" key="2">
    <source>
        <dbReference type="SAM" id="SignalP"/>
    </source>
</evidence>
<dbReference type="EMBL" id="AVFL01000006">
    <property type="protein sequence ID" value="EWY40703.1"/>
    <property type="molecule type" value="Genomic_DNA"/>
</dbReference>
<comment type="similarity">
    <text evidence="1">Belongs to the UPF0065 (bug) family.</text>
</comment>
<dbReference type="Pfam" id="PF03401">
    <property type="entry name" value="TctC"/>
    <property type="match status" value="1"/>
</dbReference>
<keyword evidence="2" id="KW-0732">Signal</keyword>
<evidence type="ECO:0000313" key="4">
    <source>
        <dbReference type="Proteomes" id="UP000019486"/>
    </source>
</evidence>
<protein>
    <recommendedName>
        <fullName evidence="5">Tripartite tricarboxylate transporter substrate binding protein</fullName>
    </recommendedName>
</protein>
<dbReference type="Proteomes" id="UP000019486">
    <property type="component" value="Unassembled WGS sequence"/>
</dbReference>
<evidence type="ECO:0000313" key="3">
    <source>
        <dbReference type="EMBL" id="EWY40703.1"/>
    </source>
</evidence>
<dbReference type="PANTHER" id="PTHR42928:SF5">
    <property type="entry name" value="BLR1237 PROTEIN"/>
    <property type="match status" value="1"/>
</dbReference>
<keyword evidence="4" id="KW-1185">Reference proteome</keyword>
<organism evidence="3 4">
    <name type="scientific">Skermanella stibiiresistens SB22</name>
    <dbReference type="NCBI Taxonomy" id="1385369"/>
    <lineage>
        <taxon>Bacteria</taxon>
        <taxon>Pseudomonadati</taxon>
        <taxon>Pseudomonadota</taxon>
        <taxon>Alphaproteobacteria</taxon>
        <taxon>Rhodospirillales</taxon>
        <taxon>Azospirillaceae</taxon>
        <taxon>Skermanella</taxon>
    </lineage>
</organism>
<feature type="chain" id="PRO_5004920879" description="Tripartite tricarboxylate transporter substrate binding protein" evidence="2">
    <location>
        <begin position="18"/>
        <end position="310"/>
    </location>
</feature>
<evidence type="ECO:0008006" key="5">
    <source>
        <dbReference type="Google" id="ProtNLM"/>
    </source>
</evidence>
<reference evidence="3 4" key="1">
    <citation type="submission" date="2013-08" db="EMBL/GenBank/DDBJ databases">
        <title>The genome sequence of Skermanella stibiiresistens.</title>
        <authorList>
            <person name="Zhu W."/>
            <person name="Wang G."/>
        </authorList>
    </citation>
    <scope>NUCLEOTIDE SEQUENCE [LARGE SCALE GENOMIC DNA]</scope>
    <source>
        <strain evidence="3 4">SB22</strain>
    </source>
</reference>
<feature type="signal peptide" evidence="2">
    <location>
        <begin position="1"/>
        <end position="17"/>
    </location>
</feature>